<dbReference type="InterPro" id="IPR005467">
    <property type="entry name" value="His_kinase_dom"/>
</dbReference>
<dbReference type="RefSeq" id="WP_132433268.1">
    <property type="nucleotide sequence ID" value="NZ_SLWK01000003.1"/>
</dbReference>
<evidence type="ECO:0000256" key="3">
    <source>
        <dbReference type="ARBA" id="ARBA00022679"/>
    </source>
</evidence>
<dbReference type="SUPFAM" id="SSF55874">
    <property type="entry name" value="ATPase domain of HSP90 chaperone/DNA topoisomerase II/histidine kinase"/>
    <property type="match status" value="1"/>
</dbReference>
<dbReference type="Gene3D" id="3.30.565.10">
    <property type="entry name" value="Histidine kinase-like ATPase, C-terminal domain"/>
    <property type="match status" value="1"/>
</dbReference>
<dbReference type="OrthoDB" id="1931120at2"/>
<gene>
    <name evidence="10" type="ORF">EV194_103284</name>
</gene>
<dbReference type="PANTHER" id="PTHR43065:SF46">
    <property type="entry name" value="C4-DICARBOXYLATE TRANSPORT SENSOR PROTEIN DCTB"/>
    <property type="match status" value="1"/>
</dbReference>
<keyword evidence="6" id="KW-0067">ATP-binding</keyword>
<comment type="caution">
    <text evidence="10">The sequence shown here is derived from an EMBL/GenBank/DDBJ whole genome shotgun (WGS) entry which is preliminary data.</text>
</comment>
<dbReference type="PANTHER" id="PTHR43065">
    <property type="entry name" value="SENSOR HISTIDINE KINASE"/>
    <property type="match status" value="1"/>
</dbReference>
<feature type="transmembrane region" description="Helical" evidence="8">
    <location>
        <begin position="10"/>
        <end position="28"/>
    </location>
</feature>
<dbReference type="Pfam" id="PF02518">
    <property type="entry name" value="HATPase_c"/>
    <property type="match status" value="1"/>
</dbReference>
<dbReference type="GO" id="GO:0005524">
    <property type="term" value="F:ATP binding"/>
    <property type="evidence" value="ECO:0007669"/>
    <property type="project" value="UniProtKB-KW"/>
</dbReference>
<evidence type="ECO:0000313" key="10">
    <source>
        <dbReference type="EMBL" id="TCO09371.1"/>
    </source>
</evidence>
<dbReference type="InterPro" id="IPR035965">
    <property type="entry name" value="PAS-like_dom_sf"/>
</dbReference>
<feature type="transmembrane region" description="Helical" evidence="8">
    <location>
        <begin position="34"/>
        <end position="52"/>
    </location>
</feature>
<dbReference type="GO" id="GO:0004673">
    <property type="term" value="F:protein histidine kinase activity"/>
    <property type="evidence" value="ECO:0007669"/>
    <property type="project" value="UniProtKB-EC"/>
</dbReference>
<organism evidence="10 11">
    <name type="scientific">Natronoflexus pectinivorans</name>
    <dbReference type="NCBI Taxonomy" id="682526"/>
    <lineage>
        <taxon>Bacteria</taxon>
        <taxon>Pseudomonadati</taxon>
        <taxon>Bacteroidota</taxon>
        <taxon>Bacteroidia</taxon>
        <taxon>Marinilabiliales</taxon>
        <taxon>Marinilabiliaceae</taxon>
        <taxon>Natronoflexus</taxon>
    </lineage>
</organism>
<dbReference type="GO" id="GO:0000160">
    <property type="term" value="P:phosphorelay signal transduction system"/>
    <property type="evidence" value="ECO:0007669"/>
    <property type="project" value="UniProtKB-KW"/>
</dbReference>
<dbReference type="EC" id="2.7.13.3" evidence="2"/>
<evidence type="ECO:0000256" key="7">
    <source>
        <dbReference type="ARBA" id="ARBA00023012"/>
    </source>
</evidence>
<dbReference type="PROSITE" id="PS50109">
    <property type="entry name" value="HIS_KIN"/>
    <property type="match status" value="1"/>
</dbReference>
<dbReference type="EMBL" id="SLWK01000003">
    <property type="protein sequence ID" value="TCO09371.1"/>
    <property type="molecule type" value="Genomic_DNA"/>
</dbReference>
<evidence type="ECO:0000256" key="4">
    <source>
        <dbReference type="ARBA" id="ARBA00022741"/>
    </source>
</evidence>
<keyword evidence="5 10" id="KW-0418">Kinase</keyword>
<keyword evidence="11" id="KW-1185">Reference proteome</keyword>
<evidence type="ECO:0000256" key="2">
    <source>
        <dbReference type="ARBA" id="ARBA00012438"/>
    </source>
</evidence>
<keyword evidence="4" id="KW-0547">Nucleotide-binding</keyword>
<evidence type="ECO:0000256" key="5">
    <source>
        <dbReference type="ARBA" id="ARBA00022777"/>
    </source>
</evidence>
<dbReference type="InterPro" id="IPR003594">
    <property type="entry name" value="HATPase_dom"/>
</dbReference>
<dbReference type="PRINTS" id="PR00344">
    <property type="entry name" value="BCTRLSENSOR"/>
</dbReference>
<dbReference type="SUPFAM" id="SSF55785">
    <property type="entry name" value="PYP-like sensor domain (PAS domain)"/>
    <property type="match status" value="1"/>
</dbReference>
<reference evidence="10 11" key="1">
    <citation type="submission" date="2019-03" db="EMBL/GenBank/DDBJ databases">
        <title>Genomic Encyclopedia of Type Strains, Phase IV (KMG-IV): sequencing the most valuable type-strain genomes for metagenomic binning, comparative biology and taxonomic classification.</title>
        <authorList>
            <person name="Goeker M."/>
        </authorList>
    </citation>
    <scope>NUCLEOTIDE SEQUENCE [LARGE SCALE GENOMIC DNA]</scope>
    <source>
        <strain evidence="10 11">DSM 24179</strain>
    </source>
</reference>
<evidence type="ECO:0000256" key="1">
    <source>
        <dbReference type="ARBA" id="ARBA00000085"/>
    </source>
</evidence>
<keyword evidence="3" id="KW-0808">Transferase</keyword>
<dbReference type="InterPro" id="IPR004358">
    <property type="entry name" value="Sig_transdc_His_kin-like_C"/>
</dbReference>
<keyword evidence="8" id="KW-0472">Membrane</keyword>
<keyword evidence="8" id="KW-0812">Transmembrane</keyword>
<evidence type="ECO:0000256" key="6">
    <source>
        <dbReference type="ARBA" id="ARBA00022840"/>
    </source>
</evidence>
<keyword evidence="7" id="KW-0902">Two-component regulatory system</keyword>
<evidence type="ECO:0000259" key="9">
    <source>
        <dbReference type="PROSITE" id="PS50109"/>
    </source>
</evidence>
<feature type="domain" description="Histidine kinase" evidence="9">
    <location>
        <begin position="230"/>
        <end position="445"/>
    </location>
</feature>
<proteinExistence type="predicted"/>
<evidence type="ECO:0000313" key="11">
    <source>
        <dbReference type="Proteomes" id="UP000295221"/>
    </source>
</evidence>
<dbReference type="SMART" id="SM00387">
    <property type="entry name" value="HATPase_c"/>
    <property type="match status" value="1"/>
</dbReference>
<dbReference type="AlphaFoldDB" id="A0A4R2GKI8"/>
<accession>A0A4R2GKI8</accession>
<name>A0A4R2GKI8_9BACT</name>
<dbReference type="Proteomes" id="UP000295221">
    <property type="component" value="Unassembled WGS sequence"/>
</dbReference>
<keyword evidence="8" id="KW-1133">Transmembrane helix</keyword>
<evidence type="ECO:0000256" key="8">
    <source>
        <dbReference type="SAM" id="Phobius"/>
    </source>
</evidence>
<protein>
    <recommendedName>
        <fullName evidence="2">histidine kinase</fullName>
        <ecNumber evidence="2">2.7.13.3</ecNumber>
    </recommendedName>
</protein>
<dbReference type="InterPro" id="IPR036890">
    <property type="entry name" value="HATPase_C_sf"/>
</dbReference>
<sequence length="445" mass="51019">MIYKLLRNSVVWRISFIVLASLTIGVLIGRNVDVWIVITISLITIWMTGRLIKYIQQPYKKLHYFIESIKNDDTSTLFSTKTGSAFLNELHSSLNNLNRIIQEKSIRVRMAERYFSEILQHIDTAVLVFNEKEFVLNNNKSALQLLGLSTLTHLRQLDKVNPSLRNLLLNSENHKERSIVIRKEKETLQLIVRSTAIRLRDETVILVTMQDIKGELERKELDSWLKLIRVLNHEIMNSLTPVTSIAQSLGEMWKNNPINEIKPRIVEQTINGLDAIEERGDALMRFVESYRLFSRMPDLRLSAVGISAFFDRISILISPMKEGKKVSIHFSKPETDFEARMDEQLMVQVIINLIKNSIQAFDEEGDNIIEISGRLLSDHVTEIIVVDNGPGIPDEIKDEIFVPFFTTREDGSGIGLSYSRQILRAHGGSIGCNSVPGRTEFFVRW</sequence>
<comment type="catalytic activity">
    <reaction evidence="1">
        <text>ATP + protein L-histidine = ADP + protein N-phospho-L-histidine.</text>
        <dbReference type="EC" id="2.7.13.3"/>
    </reaction>
</comment>